<dbReference type="SUPFAM" id="SSF90002">
    <property type="entry name" value="Hypothetical protein YjiA, C-terminal domain"/>
    <property type="match status" value="1"/>
</dbReference>
<evidence type="ECO:0000256" key="7">
    <source>
        <dbReference type="ARBA" id="ARBA00049117"/>
    </source>
</evidence>
<dbReference type="GO" id="GO:0016787">
    <property type="term" value="F:hydrolase activity"/>
    <property type="evidence" value="ECO:0007669"/>
    <property type="project" value="UniProtKB-KW"/>
</dbReference>
<dbReference type="PANTHER" id="PTHR13748:SF31">
    <property type="entry name" value="ZINC-REGULATED GTPASE METALLOPROTEIN ACTIVATOR 1A-RELATED"/>
    <property type="match status" value="1"/>
</dbReference>
<dbReference type="STRING" id="559304.G8Y665"/>
<name>G8Y665_PICSO</name>
<proteinExistence type="inferred from homology"/>
<evidence type="ECO:0000313" key="14">
    <source>
        <dbReference type="Proteomes" id="UP000005222"/>
    </source>
</evidence>
<dbReference type="GO" id="GO:0005525">
    <property type="term" value="F:GTP binding"/>
    <property type="evidence" value="ECO:0007669"/>
    <property type="project" value="UniProtKB-KW"/>
</dbReference>
<keyword evidence="1" id="KW-0547">Nucleotide-binding</keyword>
<evidence type="ECO:0000259" key="10">
    <source>
        <dbReference type="Pfam" id="PF02492"/>
    </source>
</evidence>
<comment type="catalytic activity">
    <reaction evidence="7">
        <text>GTP + H2O = GDP + phosphate + H(+)</text>
        <dbReference type="Rhea" id="RHEA:19669"/>
        <dbReference type="ChEBI" id="CHEBI:15377"/>
        <dbReference type="ChEBI" id="CHEBI:15378"/>
        <dbReference type="ChEBI" id="CHEBI:37565"/>
        <dbReference type="ChEBI" id="CHEBI:43474"/>
        <dbReference type="ChEBI" id="CHEBI:58189"/>
    </reaction>
    <physiologicalReaction direction="left-to-right" evidence="7">
        <dbReference type="Rhea" id="RHEA:19670"/>
    </physiologicalReaction>
</comment>
<dbReference type="EMBL" id="FO082049">
    <property type="protein sequence ID" value="CCE84095.1"/>
    <property type="molecule type" value="Genomic_DNA"/>
</dbReference>
<dbReference type="InterPro" id="IPR027417">
    <property type="entry name" value="P-loop_NTPase"/>
</dbReference>
<dbReference type="HOGENOM" id="CLU_017452_6_0_1"/>
<dbReference type="Pfam" id="PF02492">
    <property type="entry name" value="cobW"/>
    <property type="match status" value="1"/>
</dbReference>
<evidence type="ECO:0000256" key="3">
    <source>
        <dbReference type="ARBA" id="ARBA00022833"/>
    </source>
</evidence>
<evidence type="ECO:0000259" key="11">
    <source>
        <dbReference type="Pfam" id="PF07683"/>
    </source>
</evidence>
<protein>
    <submittedName>
        <fullName evidence="13">Piso0_004698 protein</fullName>
    </submittedName>
</protein>
<evidence type="ECO:0000256" key="5">
    <source>
        <dbReference type="ARBA" id="ARBA00023186"/>
    </source>
</evidence>
<comment type="similarity">
    <text evidence="6">Belongs to the SIMIBI class G3E GTPase family. ZNG1 subfamily.</text>
</comment>
<reference evidence="14" key="2">
    <citation type="journal article" date="2012" name="G3 (Bethesda)">
        <title>Pichia sorbitophila, an interspecies yeast hybrid reveals early steps of genome resolution following polyploidization.</title>
        <authorList>
            <person name="Leh Louis V."/>
            <person name="Despons L."/>
            <person name="Friedrich A."/>
            <person name="Martin T."/>
            <person name="Durrens P."/>
            <person name="Casaregola S."/>
            <person name="Neuveglise C."/>
            <person name="Fairhead C."/>
            <person name="Marck C."/>
            <person name="Cruz J.A."/>
            <person name="Straub M.L."/>
            <person name="Kugler V."/>
            <person name="Sacerdot C."/>
            <person name="Uzunov Z."/>
            <person name="Thierry A."/>
            <person name="Weiss S."/>
            <person name="Bleykasten C."/>
            <person name="De Montigny J."/>
            <person name="Jacques N."/>
            <person name="Jung P."/>
            <person name="Lemaire M."/>
            <person name="Mallet S."/>
            <person name="Morel G."/>
            <person name="Richard G.F."/>
            <person name="Sarkar A."/>
            <person name="Savel G."/>
            <person name="Schacherer J."/>
            <person name="Seret M.L."/>
            <person name="Talla E."/>
            <person name="Samson G."/>
            <person name="Jubin C."/>
            <person name="Poulain J."/>
            <person name="Vacherie B."/>
            <person name="Barbe V."/>
            <person name="Pelletier E."/>
            <person name="Sherman D.J."/>
            <person name="Westhof E."/>
            <person name="Weissenbach J."/>
            <person name="Baret P.V."/>
            <person name="Wincker P."/>
            <person name="Gaillardin C."/>
            <person name="Dujon B."/>
            <person name="Souciet J.L."/>
        </authorList>
    </citation>
    <scope>NUCLEOTIDE SEQUENCE [LARGE SCALE GENOMIC DNA]</scope>
    <source>
        <strain evidence="14">ATCC MYA-4447 / BCRC 22081 / CBS 7064 / NBRC 10061 / NRRL Y-12695</strain>
    </source>
</reference>
<evidence type="ECO:0000313" key="13">
    <source>
        <dbReference type="EMBL" id="CCE85126.1"/>
    </source>
</evidence>
<evidence type="ECO:0000256" key="1">
    <source>
        <dbReference type="ARBA" id="ARBA00022741"/>
    </source>
</evidence>
<dbReference type="PANTHER" id="PTHR13748">
    <property type="entry name" value="COBW-RELATED"/>
    <property type="match status" value="1"/>
</dbReference>
<evidence type="ECO:0000313" key="12">
    <source>
        <dbReference type="EMBL" id="CCE84095.1"/>
    </source>
</evidence>
<dbReference type="Gene3D" id="3.30.1220.10">
    <property type="entry name" value="CobW-like, C-terminal domain"/>
    <property type="match status" value="1"/>
</dbReference>
<dbReference type="OrthoDB" id="258627at2759"/>
<dbReference type="Proteomes" id="UP000005222">
    <property type="component" value="Chromosome L"/>
</dbReference>
<dbReference type="AlphaFoldDB" id="G8Y665"/>
<dbReference type="eggNOG" id="KOG2743">
    <property type="taxonomic scope" value="Eukaryota"/>
</dbReference>
<feature type="domain" description="CobW C-terminal" evidence="11">
    <location>
        <begin position="347"/>
        <end position="416"/>
    </location>
</feature>
<keyword evidence="3" id="KW-0862">Zinc</keyword>
<accession>G8Y665</accession>
<dbReference type="EMBL" id="FO082048">
    <property type="protein sequence ID" value="CCE85126.1"/>
    <property type="molecule type" value="Genomic_DNA"/>
</dbReference>
<dbReference type="CDD" id="cd03112">
    <property type="entry name" value="CobW-like"/>
    <property type="match status" value="1"/>
</dbReference>
<dbReference type="Proteomes" id="UP000005222">
    <property type="component" value="Chromosome K"/>
</dbReference>
<dbReference type="SUPFAM" id="SSF52540">
    <property type="entry name" value="P-loop containing nucleoside triphosphate hydrolases"/>
    <property type="match status" value="1"/>
</dbReference>
<keyword evidence="14" id="KW-1185">Reference proteome</keyword>
<evidence type="ECO:0000256" key="2">
    <source>
        <dbReference type="ARBA" id="ARBA00022801"/>
    </source>
</evidence>
<evidence type="ECO:0000256" key="8">
    <source>
        <dbReference type="SAM" id="Coils"/>
    </source>
</evidence>
<gene>
    <name evidence="13" type="primary">Piso0_004698</name>
    <name evidence="12" type="ORF">GNLVRS01_PISO0K22604g</name>
    <name evidence="13" type="ORF">GNLVRS01_PISO0L22605g</name>
</gene>
<dbReference type="InParanoid" id="G8Y665"/>
<dbReference type="FunCoup" id="G8Y665">
    <property type="interactions" value="504"/>
</dbReference>
<evidence type="ECO:0000256" key="4">
    <source>
        <dbReference type="ARBA" id="ARBA00023134"/>
    </source>
</evidence>
<keyword evidence="5" id="KW-0143">Chaperone</keyword>
<dbReference type="InterPro" id="IPR011629">
    <property type="entry name" value="CobW-like_C"/>
</dbReference>
<evidence type="ECO:0000256" key="9">
    <source>
        <dbReference type="SAM" id="MobiDB-lite"/>
    </source>
</evidence>
<feature type="region of interest" description="Disordered" evidence="9">
    <location>
        <begin position="15"/>
        <end position="46"/>
    </location>
</feature>
<dbReference type="GO" id="GO:0005737">
    <property type="term" value="C:cytoplasm"/>
    <property type="evidence" value="ECO:0007669"/>
    <property type="project" value="TreeGrafter"/>
</dbReference>
<keyword evidence="2" id="KW-0378">Hydrolase</keyword>
<sequence length="418" mass="46551">MSLDDLPDLVESLDQVVSEPKSSYSPQIAAKPLQSEPESQESSKTANKKIPITIVTGYLGSGKSTLLDYIGKTTNQRLAIILNEFGDSSLIEKSVTIKDNEKNETVQEWLDLGNGCLCCSVKDNGVTAIENLIENSRDKVDYILLETTGIADPAPIARMFWLDDGLSSSVYIDGVVTVVDSENILKCLDDVGGHWHRENKYLKQFQAVEDVEEEDILEEQALLNEGITTAHLQIAMADAILINKVDKIEDNLEARLEELKTRLSTINSTCPIYPTKFGDIDLTKVLNLHSYEANASKIADITSSKGMESFHDDRIKTVTLSFPFLKHDKFDSIESFIQSVLWEKTVSGSPVEIHRLKGIIVRIMDDGEYDARVVQGVRETYDIINGAKLIEGINENKLVFIGKGLNTKDLMNELNKYT</sequence>
<feature type="domain" description="CobW/HypB/UreG nucleotide-binding" evidence="10">
    <location>
        <begin position="51"/>
        <end position="272"/>
    </location>
</feature>
<reference evidence="13" key="1">
    <citation type="submission" date="2011-10" db="EMBL/GenBank/DDBJ databases">
        <authorList>
            <person name="Genoscope - CEA"/>
        </authorList>
    </citation>
    <scope>NUCLEOTIDE SEQUENCE</scope>
</reference>
<organism evidence="13 14">
    <name type="scientific">Pichia sorbitophila (strain ATCC MYA-4447 / BCRC 22081 / CBS 7064 / NBRC 10061 / NRRL Y-12695)</name>
    <name type="common">Hybrid yeast</name>
    <dbReference type="NCBI Taxonomy" id="559304"/>
    <lineage>
        <taxon>Eukaryota</taxon>
        <taxon>Fungi</taxon>
        <taxon>Dikarya</taxon>
        <taxon>Ascomycota</taxon>
        <taxon>Saccharomycotina</taxon>
        <taxon>Pichiomycetes</taxon>
        <taxon>Debaryomycetaceae</taxon>
        <taxon>Millerozyma</taxon>
    </lineage>
</organism>
<keyword evidence="4" id="KW-0342">GTP-binding</keyword>
<dbReference type="InterPro" id="IPR051316">
    <property type="entry name" value="Zinc-reg_GTPase_activator"/>
</dbReference>
<dbReference type="Pfam" id="PF07683">
    <property type="entry name" value="CobW_C"/>
    <property type="match status" value="1"/>
</dbReference>
<keyword evidence="8" id="KW-0175">Coiled coil</keyword>
<dbReference type="InterPro" id="IPR036627">
    <property type="entry name" value="CobW-likC_sf"/>
</dbReference>
<evidence type="ECO:0000256" key="6">
    <source>
        <dbReference type="ARBA" id="ARBA00034320"/>
    </source>
</evidence>
<dbReference type="Gene3D" id="3.40.50.300">
    <property type="entry name" value="P-loop containing nucleotide triphosphate hydrolases"/>
    <property type="match status" value="1"/>
</dbReference>
<feature type="compositionally biased region" description="Low complexity" evidence="9">
    <location>
        <begin position="34"/>
        <end position="43"/>
    </location>
</feature>
<dbReference type="InterPro" id="IPR003495">
    <property type="entry name" value="CobW/HypB/UreG_nucleotide-bd"/>
</dbReference>
<feature type="coiled-coil region" evidence="8">
    <location>
        <begin position="242"/>
        <end position="269"/>
    </location>
</feature>